<organism evidence="1 2">
    <name type="scientific">Cichorium intybus</name>
    <name type="common">Chicory</name>
    <dbReference type="NCBI Taxonomy" id="13427"/>
    <lineage>
        <taxon>Eukaryota</taxon>
        <taxon>Viridiplantae</taxon>
        <taxon>Streptophyta</taxon>
        <taxon>Embryophyta</taxon>
        <taxon>Tracheophyta</taxon>
        <taxon>Spermatophyta</taxon>
        <taxon>Magnoliopsida</taxon>
        <taxon>eudicotyledons</taxon>
        <taxon>Gunneridae</taxon>
        <taxon>Pentapetalae</taxon>
        <taxon>asterids</taxon>
        <taxon>campanulids</taxon>
        <taxon>Asterales</taxon>
        <taxon>Asteraceae</taxon>
        <taxon>Cichorioideae</taxon>
        <taxon>Cichorieae</taxon>
        <taxon>Cichoriinae</taxon>
        <taxon>Cichorium</taxon>
    </lineage>
</organism>
<evidence type="ECO:0000313" key="2">
    <source>
        <dbReference type="Proteomes" id="UP001055811"/>
    </source>
</evidence>
<protein>
    <submittedName>
        <fullName evidence="1">Uncharacterized protein</fullName>
    </submittedName>
</protein>
<comment type="caution">
    <text evidence="1">The sequence shown here is derived from an EMBL/GenBank/DDBJ whole genome shotgun (WGS) entry which is preliminary data.</text>
</comment>
<reference evidence="1 2" key="2">
    <citation type="journal article" date="2022" name="Mol. Ecol. Resour.">
        <title>The genomes of chicory, endive, great burdock and yacon provide insights into Asteraceae paleo-polyploidization history and plant inulin production.</title>
        <authorList>
            <person name="Fan W."/>
            <person name="Wang S."/>
            <person name="Wang H."/>
            <person name="Wang A."/>
            <person name="Jiang F."/>
            <person name="Liu H."/>
            <person name="Zhao H."/>
            <person name="Xu D."/>
            <person name="Zhang Y."/>
        </authorList>
    </citation>
    <scope>NUCLEOTIDE SEQUENCE [LARGE SCALE GENOMIC DNA]</scope>
    <source>
        <strain evidence="2">cv. Punajuju</strain>
        <tissue evidence="1">Leaves</tissue>
    </source>
</reference>
<keyword evidence="2" id="KW-1185">Reference proteome</keyword>
<reference evidence="2" key="1">
    <citation type="journal article" date="2022" name="Mol. Ecol. Resour.">
        <title>The genomes of chicory, endive, great burdock and yacon provide insights into Asteraceae palaeo-polyploidization history and plant inulin production.</title>
        <authorList>
            <person name="Fan W."/>
            <person name="Wang S."/>
            <person name="Wang H."/>
            <person name="Wang A."/>
            <person name="Jiang F."/>
            <person name="Liu H."/>
            <person name="Zhao H."/>
            <person name="Xu D."/>
            <person name="Zhang Y."/>
        </authorList>
    </citation>
    <scope>NUCLEOTIDE SEQUENCE [LARGE SCALE GENOMIC DNA]</scope>
    <source>
        <strain evidence="2">cv. Punajuju</strain>
    </source>
</reference>
<name>A0ACB9BKR3_CICIN</name>
<evidence type="ECO:0000313" key="1">
    <source>
        <dbReference type="EMBL" id="KAI3722572.1"/>
    </source>
</evidence>
<proteinExistence type="predicted"/>
<accession>A0ACB9BKR3</accession>
<gene>
    <name evidence="1" type="ORF">L2E82_33612</name>
</gene>
<dbReference type="Proteomes" id="UP001055811">
    <property type="component" value="Linkage Group LG06"/>
</dbReference>
<dbReference type="EMBL" id="CM042014">
    <property type="protein sequence ID" value="KAI3722572.1"/>
    <property type="molecule type" value="Genomic_DNA"/>
</dbReference>
<sequence>MTKSGGLPETNEFLPLKGPLSYRRVLTLKLQYTSKEVLCLSQLYKYGLSIKEHNLTMVVNLLRPSGCKLERKTSH</sequence>